<name>A0ABZ2FAD3_9MICO</name>
<organism evidence="2 3">
    <name type="scientific">Janibacter terrae</name>
    <dbReference type="NCBI Taxonomy" id="103817"/>
    <lineage>
        <taxon>Bacteria</taxon>
        <taxon>Bacillati</taxon>
        <taxon>Actinomycetota</taxon>
        <taxon>Actinomycetes</taxon>
        <taxon>Micrococcales</taxon>
        <taxon>Intrasporangiaceae</taxon>
        <taxon>Janibacter</taxon>
    </lineage>
</organism>
<gene>
    <name evidence="2" type="ORF">N5P18_11215</name>
</gene>
<dbReference type="Proteomes" id="UP001381003">
    <property type="component" value="Chromosome"/>
</dbReference>
<feature type="region of interest" description="Disordered" evidence="1">
    <location>
        <begin position="27"/>
        <end position="88"/>
    </location>
</feature>
<reference evidence="2 3" key="1">
    <citation type="submission" date="2022-09" db="EMBL/GenBank/DDBJ databases">
        <title>Complete genome sequence of Janibacter terrae strain COS04-44, PCL-degrading bacteria isolated from oil spilled coast.</title>
        <authorList>
            <person name="Park H."/>
            <person name="Kim J.Y."/>
            <person name="An S.H."/>
            <person name="Lee C.M."/>
            <person name="Weon H.-Y."/>
        </authorList>
    </citation>
    <scope>NUCLEOTIDE SEQUENCE [LARGE SCALE GENOMIC DNA]</scope>
    <source>
        <strain evidence="2 3">COS04-44</strain>
    </source>
</reference>
<evidence type="ECO:0000313" key="3">
    <source>
        <dbReference type="Proteomes" id="UP001381003"/>
    </source>
</evidence>
<dbReference type="EMBL" id="CP104874">
    <property type="protein sequence ID" value="WWF04259.1"/>
    <property type="molecule type" value="Genomic_DNA"/>
</dbReference>
<evidence type="ECO:0000313" key="2">
    <source>
        <dbReference type="EMBL" id="WWF04259.1"/>
    </source>
</evidence>
<proteinExistence type="predicted"/>
<protein>
    <submittedName>
        <fullName evidence="2">Uncharacterized protein</fullName>
    </submittedName>
</protein>
<feature type="compositionally biased region" description="Low complexity" evidence="1">
    <location>
        <begin position="49"/>
        <end position="65"/>
    </location>
</feature>
<keyword evidence="3" id="KW-1185">Reference proteome</keyword>
<evidence type="ECO:0000256" key="1">
    <source>
        <dbReference type="SAM" id="MobiDB-lite"/>
    </source>
</evidence>
<sequence>MTDRHDTPRGPDDDELVRAALMELMDDVGAHPLPEPSAVRARADLTQEARPPATPSSAATGAAADHPGRTTPTREQGGSTGSALWETG</sequence>
<accession>A0ABZ2FAD3</accession>
<dbReference type="RefSeq" id="WP_338537706.1">
    <property type="nucleotide sequence ID" value="NZ_CP104874.1"/>
</dbReference>